<feature type="compositionally biased region" description="Polar residues" evidence="1">
    <location>
        <begin position="136"/>
        <end position="148"/>
    </location>
</feature>
<feature type="region of interest" description="Disordered" evidence="1">
    <location>
        <begin position="129"/>
        <end position="152"/>
    </location>
</feature>
<reference evidence="3" key="1">
    <citation type="journal article" date="2020" name="Stud. Mycol.">
        <title>101 Dothideomycetes genomes: a test case for predicting lifestyles and emergence of pathogens.</title>
        <authorList>
            <person name="Haridas S."/>
            <person name="Albert R."/>
            <person name="Binder M."/>
            <person name="Bloem J."/>
            <person name="Labutti K."/>
            <person name="Salamov A."/>
            <person name="Andreopoulos B."/>
            <person name="Baker S."/>
            <person name="Barry K."/>
            <person name="Bills G."/>
            <person name="Bluhm B."/>
            <person name="Cannon C."/>
            <person name="Castanera R."/>
            <person name="Culley D."/>
            <person name="Daum C."/>
            <person name="Ezra D."/>
            <person name="Gonzalez J."/>
            <person name="Henrissat B."/>
            <person name="Kuo A."/>
            <person name="Liang C."/>
            <person name="Lipzen A."/>
            <person name="Lutzoni F."/>
            <person name="Magnuson J."/>
            <person name="Mondo S."/>
            <person name="Nolan M."/>
            <person name="Ohm R."/>
            <person name="Pangilinan J."/>
            <person name="Park H.-J."/>
            <person name="Ramirez L."/>
            <person name="Alfaro M."/>
            <person name="Sun H."/>
            <person name="Tritt A."/>
            <person name="Yoshinaga Y."/>
            <person name="Zwiers L.-H."/>
            <person name="Turgeon B."/>
            <person name="Goodwin S."/>
            <person name="Spatafora J."/>
            <person name="Crous P."/>
            <person name="Grigoriev I."/>
        </authorList>
    </citation>
    <scope>NUCLEOTIDE SEQUENCE</scope>
    <source>
        <strain evidence="3">ATCC 16933</strain>
    </source>
</reference>
<feature type="compositionally biased region" description="Low complexity" evidence="1">
    <location>
        <begin position="525"/>
        <end position="534"/>
    </location>
</feature>
<dbReference type="Pfam" id="PF24707">
    <property type="entry name" value="Swc3"/>
    <property type="match status" value="1"/>
</dbReference>
<keyword evidence="4" id="KW-1185">Reference proteome</keyword>
<feature type="compositionally biased region" description="Low complexity" evidence="1">
    <location>
        <begin position="597"/>
        <end position="614"/>
    </location>
</feature>
<evidence type="ECO:0000259" key="2">
    <source>
        <dbReference type="Pfam" id="PF24707"/>
    </source>
</evidence>
<dbReference type="GO" id="GO:0140849">
    <property type="term" value="F:ATP-dependent H2AZ histone chaperone activity"/>
    <property type="evidence" value="ECO:0007669"/>
    <property type="project" value="InterPro"/>
</dbReference>
<dbReference type="InterPro" id="IPR057558">
    <property type="entry name" value="Swc3_dom"/>
</dbReference>
<dbReference type="Proteomes" id="UP000799766">
    <property type="component" value="Unassembled WGS sequence"/>
</dbReference>
<sequence length="852" mass="89738">MVDKRRASTRAAAHPSKRRQSAAAATKDVAATSEDTPMPDADALAQDEAATGRDKNKLKKKQHEPVELPDKVVEGRPLPTVDEPQQLTTTELLGGQYQSVANSGVLAASLQRSRSKWAAEGVFERYWTKSNKRKSQGSSVDGTATAADSNKRTYSRRVGTCKLIIEPHMFDCNIWIEPEPPSSTSHAHANHAHHQAPNGGQIMHPDGRPQMQYGPPNGAIVTPPPIYSNPKQARPQYAGGPLPQYRPYPQPSPTPQQQCVQQQPQRASPYPPTPSPQPTTHQQQQQQQQHQHQQQRQPSNPPNEPATQPAGSSAPSPAPSTTSATPNPPSKPNAHSAALSAPNTSTSNPPQSSNNPNPPPKSSTPTPGGAAPSSAPASTPKPSAPTPSSSAAKPPADPVIQMLADRASQDPQLKAVMKIVATGNATQEQLEFFQRHINEFTRVIEERKARGELPGGGTQGQQQQQQQQKPLQQAKNSTNGNGHGNGAGGAAARQQHQGRQLAPANANANANATAPPQQQPPQQSPAPSASAPSSGPDATAHHRNTPSSATPTATPSVRPGPPSSTSMSRSPSAGTAATSGSRAVTPSIGGTPVPAVGQAQQQQHQQQGRQHGSSGLMGAQGTGGGRGKNAQHGHHAGAGAGTPQKALSTHNIANVQQRNASSSYGHHHHGPISGDIRALLLEFTTGGDRFLFPKYAVLEFQAGGRVCLASFLIVHRGSSTARTAWPSEAEGVDPEEVAARAAAERKAARARARKKARDKEGGGAEEATPAPGEQAKEKVKRKEKNEEEVSAAGGRYDPALDYYQPVTARFAAEDPACLAPLGRWVAPREEVRRSSGVCVRLSAERIPEMGNG</sequence>
<accession>A0A6A6NQU1</accession>
<feature type="region of interest" description="Disordered" evidence="1">
    <location>
        <begin position="445"/>
        <end position="644"/>
    </location>
</feature>
<dbReference type="PRINTS" id="PR01217">
    <property type="entry name" value="PRICHEXTENSN"/>
</dbReference>
<feature type="compositionally biased region" description="Low complexity" evidence="1">
    <location>
        <begin position="363"/>
        <end position="394"/>
    </location>
</feature>
<feature type="compositionally biased region" description="Low complexity" evidence="1">
    <location>
        <begin position="460"/>
        <end position="473"/>
    </location>
</feature>
<feature type="compositionally biased region" description="Low complexity" evidence="1">
    <location>
        <begin position="563"/>
        <end position="583"/>
    </location>
</feature>
<feature type="compositionally biased region" description="Low complexity" evidence="1">
    <location>
        <begin position="305"/>
        <end position="325"/>
    </location>
</feature>
<protein>
    <recommendedName>
        <fullName evidence="2">SWR1-complex protein 3 domain-containing protein</fullName>
    </recommendedName>
</protein>
<feature type="compositionally biased region" description="Pro residues" evidence="1">
    <location>
        <begin position="244"/>
        <end position="254"/>
    </location>
</feature>
<feature type="compositionally biased region" description="Low complexity" evidence="1">
    <location>
        <begin position="22"/>
        <end position="31"/>
    </location>
</feature>
<evidence type="ECO:0000313" key="3">
    <source>
        <dbReference type="EMBL" id="KAF2453887.1"/>
    </source>
</evidence>
<feature type="region of interest" description="Disordered" evidence="1">
    <location>
        <begin position="745"/>
        <end position="794"/>
    </location>
</feature>
<feature type="compositionally biased region" description="Low complexity" evidence="1">
    <location>
        <begin position="545"/>
        <end position="556"/>
    </location>
</feature>
<evidence type="ECO:0000313" key="4">
    <source>
        <dbReference type="Proteomes" id="UP000799766"/>
    </source>
</evidence>
<dbReference type="PANTHER" id="PTHR28108:SF1">
    <property type="entry name" value="SWR1-COMPLEX PROTEIN 3"/>
    <property type="match status" value="1"/>
</dbReference>
<gene>
    <name evidence="3" type="ORF">BDY21DRAFT_366612</name>
</gene>
<dbReference type="InterPro" id="IPR037651">
    <property type="entry name" value="Swc3"/>
</dbReference>
<feature type="compositionally biased region" description="Low complexity" evidence="1">
    <location>
        <begin position="342"/>
        <end position="355"/>
    </location>
</feature>
<feature type="compositionally biased region" description="Low complexity" evidence="1">
    <location>
        <begin position="278"/>
        <end position="298"/>
    </location>
</feature>
<dbReference type="AlphaFoldDB" id="A0A6A6NQU1"/>
<feature type="compositionally biased region" description="Low complexity" evidence="1">
    <location>
        <begin position="255"/>
        <end position="268"/>
    </location>
</feature>
<feature type="compositionally biased region" description="Low complexity" evidence="1">
    <location>
        <begin position="490"/>
        <end position="516"/>
    </location>
</feature>
<proteinExistence type="predicted"/>
<evidence type="ECO:0000256" key="1">
    <source>
        <dbReference type="SAM" id="MobiDB-lite"/>
    </source>
</evidence>
<feature type="region of interest" description="Disordered" evidence="1">
    <location>
        <begin position="1"/>
        <end position="68"/>
    </location>
</feature>
<dbReference type="GO" id="GO:0000812">
    <property type="term" value="C:Swr1 complex"/>
    <property type="evidence" value="ECO:0007669"/>
    <property type="project" value="InterPro"/>
</dbReference>
<dbReference type="OrthoDB" id="5338195at2759"/>
<feature type="compositionally biased region" description="Gly residues" evidence="1">
    <location>
        <begin position="618"/>
        <end position="627"/>
    </location>
</feature>
<organism evidence="3 4">
    <name type="scientific">Lineolata rhizophorae</name>
    <dbReference type="NCBI Taxonomy" id="578093"/>
    <lineage>
        <taxon>Eukaryota</taxon>
        <taxon>Fungi</taxon>
        <taxon>Dikarya</taxon>
        <taxon>Ascomycota</taxon>
        <taxon>Pezizomycotina</taxon>
        <taxon>Dothideomycetes</taxon>
        <taxon>Dothideomycetes incertae sedis</taxon>
        <taxon>Lineolatales</taxon>
        <taxon>Lineolataceae</taxon>
        <taxon>Lineolata</taxon>
    </lineage>
</organism>
<feature type="domain" description="SWR1-complex protein 3" evidence="2">
    <location>
        <begin position="69"/>
        <end position="176"/>
    </location>
</feature>
<feature type="region of interest" description="Disordered" evidence="1">
    <location>
        <begin position="181"/>
        <end position="407"/>
    </location>
</feature>
<dbReference type="PANTHER" id="PTHR28108">
    <property type="entry name" value="SWR1-COMPLEX PROTEIN 3"/>
    <property type="match status" value="1"/>
</dbReference>
<dbReference type="EMBL" id="MU001694">
    <property type="protein sequence ID" value="KAF2453887.1"/>
    <property type="molecule type" value="Genomic_DNA"/>
</dbReference>
<name>A0A6A6NQU1_9PEZI</name>